<comment type="similarity">
    <text evidence="1">Belongs to the type-I restriction system S methylase family.</text>
</comment>
<dbReference type="InterPro" id="IPR029063">
    <property type="entry name" value="SAM-dependent_MTases_sf"/>
</dbReference>
<dbReference type="RefSeq" id="WP_278012660.1">
    <property type="nucleotide sequence ID" value="NZ_CP121208.1"/>
</dbReference>
<dbReference type="InterPro" id="IPR000055">
    <property type="entry name" value="Restrct_endonuc_typeI_TRD"/>
</dbReference>
<evidence type="ECO:0000256" key="7">
    <source>
        <dbReference type="ARBA" id="ARBA00023125"/>
    </source>
</evidence>
<evidence type="ECO:0000259" key="9">
    <source>
        <dbReference type="Pfam" id="PF01420"/>
    </source>
</evidence>
<feature type="domain" description="DNA methylase adenine-specific" evidence="10">
    <location>
        <begin position="273"/>
        <end position="522"/>
    </location>
</feature>
<dbReference type="PROSITE" id="PS00092">
    <property type="entry name" value="N6_MTASE"/>
    <property type="match status" value="1"/>
</dbReference>
<protein>
    <recommendedName>
        <fullName evidence="2">site-specific DNA-methyltransferase (adenine-specific)</fullName>
        <ecNumber evidence="2">2.1.1.72</ecNumber>
    </recommendedName>
</protein>
<dbReference type="PANTHER" id="PTHR42933">
    <property type="entry name" value="SLR6095 PROTEIN"/>
    <property type="match status" value="1"/>
</dbReference>
<evidence type="ECO:0000256" key="8">
    <source>
        <dbReference type="ARBA" id="ARBA00047942"/>
    </source>
</evidence>
<organism evidence="11 12">
    <name type="scientific">Arcanobacterium canis</name>
    <dbReference type="NCBI Taxonomy" id="999183"/>
    <lineage>
        <taxon>Bacteria</taxon>
        <taxon>Bacillati</taxon>
        <taxon>Actinomycetota</taxon>
        <taxon>Actinomycetes</taxon>
        <taxon>Actinomycetales</taxon>
        <taxon>Actinomycetaceae</taxon>
        <taxon>Arcanobacterium</taxon>
    </lineage>
</organism>
<sequence length="955" mass="109519">MNHDGGQLFSYWQQERASQYLVLYASGIFDGTIRYRTETVVCQDDPNILKLAEKDTDETIRLYKQAHSVTDLFEVWSETYEKRLVGDVIFRDDSSAYHPDVKPLRKRDLRDFSENDKVVNRFEEILRHNNVSDKENAFNRLIALFICKLVDEMQKGDDDEVEFQYKVGTDTYESLQDRLQRLHKEGMERFMREKIFYVPDDYAETVVRQYAGKRRENLIKELRDTLRVLKFFTNNDFAFKDVHNEELFYQNGKIVVEMVQLFEHYRIIGSSDIQTLGDLFEHLLDKGFKQNEGQFFTPVPITRFIWDSLPLQDVIRTDKGIDYPKVIDYACGAGHFLTQGVEAVNAAVQELQPEADTSRSWVATKIYGMEKDYRLARVSKISLFMHGAGDANIVFGDGLENYPDKGIEAHTFDVLVANPPYSVKAFKSHMKLKNNDFQIIEHITNNGSEIETLFVERIAQLLKPSGVAAVILPASILSNETTTYTAAREQLLQNFYIRAIAGFGSNTFGETGTNTVILFLERIEEPPVRFKLVADSAHAILSGAPLDGWEDQDIYNAYLSQISVSSDEYQLFITETEPYHHFRDTNYLKSYVTAFENQAHVKNKLKQKTFQRCSAQEQQHWLDREFYKYVKAAELKKIRYFAMVYQQTVLVITAPKVNEEQKEFLGYTWTKRQGRKGIVITKPGGMLYNPDNRFDDNTLAGLVRATFDSTRRTLESHKDYYQYIQLKDMIDFSRADFGKAISTTVRRATELVGKYPFAALSKIAFINTTSKDPRLSPGVTFTYIDVSSVGKGNGHIDYGNEILGSQAPSRARRIAVPGDVLVSTVRPNLRAFAIVRDDLPTNAVFSTGFAVLTVKDQESYLPEFLYFLFQASEQVMEQIMARAGKGQYPSINAQDLGSIKLPQPPFAVQREIVDKCTKIDEEYRNTRMAIEDYRAKIEKLFADLEVIRGGANPKA</sequence>
<feature type="domain" description="Type I restriction modification DNA specificity" evidence="9">
    <location>
        <begin position="842"/>
        <end position="922"/>
    </location>
</feature>
<dbReference type="Gene3D" id="3.40.50.150">
    <property type="entry name" value="Vaccinia Virus protein VP39"/>
    <property type="match status" value="1"/>
</dbReference>
<evidence type="ECO:0000256" key="2">
    <source>
        <dbReference type="ARBA" id="ARBA00011900"/>
    </source>
</evidence>
<dbReference type="PANTHER" id="PTHR42933:SF4">
    <property type="entry name" value="TYPE I RESTRICTION ENZYME ECOKI METHYLASE SUBUNIT"/>
    <property type="match status" value="1"/>
</dbReference>
<name>A0ABY8G087_9ACTO</name>
<dbReference type="Gene3D" id="3.90.220.20">
    <property type="entry name" value="DNA methylase specificity domains"/>
    <property type="match status" value="2"/>
</dbReference>
<dbReference type="Proteomes" id="UP001215216">
    <property type="component" value="Chromosome"/>
</dbReference>
<keyword evidence="3 11" id="KW-0489">Methyltransferase</keyword>
<evidence type="ECO:0000256" key="6">
    <source>
        <dbReference type="ARBA" id="ARBA00022747"/>
    </source>
</evidence>
<evidence type="ECO:0000259" key="10">
    <source>
        <dbReference type="Pfam" id="PF02384"/>
    </source>
</evidence>
<keyword evidence="6" id="KW-0680">Restriction system</keyword>
<dbReference type="PRINTS" id="PR00507">
    <property type="entry name" value="N12N6MTFRASE"/>
</dbReference>
<dbReference type="SUPFAM" id="SSF116734">
    <property type="entry name" value="DNA methylase specificity domain"/>
    <property type="match status" value="1"/>
</dbReference>
<evidence type="ECO:0000313" key="12">
    <source>
        <dbReference type="Proteomes" id="UP001215216"/>
    </source>
</evidence>
<evidence type="ECO:0000256" key="1">
    <source>
        <dbReference type="ARBA" id="ARBA00010923"/>
    </source>
</evidence>
<evidence type="ECO:0000313" key="11">
    <source>
        <dbReference type="EMBL" id="WFM83235.1"/>
    </source>
</evidence>
<gene>
    <name evidence="11" type="ORF">P7079_07550</name>
</gene>
<dbReference type="SUPFAM" id="SSF53335">
    <property type="entry name" value="S-adenosyl-L-methionine-dependent methyltransferases"/>
    <property type="match status" value="1"/>
</dbReference>
<dbReference type="InterPro" id="IPR044946">
    <property type="entry name" value="Restrct_endonuc_typeI_TRD_sf"/>
</dbReference>
<evidence type="ECO:0000256" key="3">
    <source>
        <dbReference type="ARBA" id="ARBA00022603"/>
    </source>
</evidence>
<dbReference type="InterPro" id="IPR051537">
    <property type="entry name" value="DNA_Adenine_Mtase"/>
</dbReference>
<dbReference type="GO" id="GO:0032259">
    <property type="term" value="P:methylation"/>
    <property type="evidence" value="ECO:0007669"/>
    <property type="project" value="UniProtKB-KW"/>
</dbReference>
<dbReference type="EMBL" id="CP121208">
    <property type="protein sequence ID" value="WFM83235.1"/>
    <property type="molecule type" value="Genomic_DNA"/>
</dbReference>
<keyword evidence="12" id="KW-1185">Reference proteome</keyword>
<keyword evidence="7" id="KW-0238">DNA-binding</keyword>
<dbReference type="InterPro" id="IPR002052">
    <property type="entry name" value="DNA_methylase_N6_adenine_CS"/>
</dbReference>
<keyword evidence="4" id="KW-0808">Transferase</keyword>
<dbReference type="Pfam" id="PF02384">
    <property type="entry name" value="N6_Mtase"/>
    <property type="match status" value="1"/>
</dbReference>
<dbReference type="InterPro" id="IPR003356">
    <property type="entry name" value="DNA_methylase_A-5"/>
</dbReference>
<comment type="catalytic activity">
    <reaction evidence="8">
        <text>a 2'-deoxyadenosine in DNA + S-adenosyl-L-methionine = an N(6)-methyl-2'-deoxyadenosine in DNA + S-adenosyl-L-homocysteine + H(+)</text>
        <dbReference type="Rhea" id="RHEA:15197"/>
        <dbReference type="Rhea" id="RHEA-COMP:12418"/>
        <dbReference type="Rhea" id="RHEA-COMP:12419"/>
        <dbReference type="ChEBI" id="CHEBI:15378"/>
        <dbReference type="ChEBI" id="CHEBI:57856"/>
        <dbReference type="ChEBI" id="CHEBI:59789"/>
        <dbReference type="ChEBI" id="CHEBI:90615"/>
        <dbReference type="ChEBI" id="CHEBI:90616"/>
        <dbReference type="EC" id="2.1.1.72"/>
    </reaction>
</comment>
<reference evidence="11 12" key="1">
    <citation type="submission" date="2023-03" db="EMBL/GenBank/DDBJ databases">
        <title>Complete genome of Arcanobacterium canis strain DSM 25104 isolated in 2010 from a canine otitis externa in Germany.</title>
        <authorList>
            <person name="Borowiak M."/>
            <person name="Kreitlow A."/>
            <person name="Malorny B."/>
            <person name="Laemmler C."/>
            <person name="Prenger-Berninghoff E."/>
            <person name="Ploetz M."/>
            <person name="Abdulmawjood A."/>
        </authorList>
    </citation>
    <scope>NUCLEOTIDE SEQUENCE [LARGE SCALE GENOMIC DNA]</scope>
    <source>
        <strain evidence="11 12">DSM 25104</strain>
    </source>
</reference>
<dbReference type="Pfam" id="PF01420">
    <property type="entry name" value="Methylase_S"/>
    <property type="match status" value="1"/>
</dbReference>
<evidence type="ECO:0000256" key="4">
    <source>
        <dbReference type="ARBA" id="ARBA00022679"/>
    </source>
</evidence>
<evidence type="ECO:0000256" key="5">
    <source>
        <dbReference type="ARBA" id="ARBA00022691"/>
    </source>
</evidence>
<dbReference type="GO" id="GO:0008168">
    <property type="term" value="F:methyltransferase activity"/>
    <property type="evidence" value="ECO:0007669"/>
    <property type="project" value="UniProtKB-KW"/>
</dbReference>
<accession>A0ABY8G087</accession>
<proteinExistence type="inferred from homology"/>
<keyword evidence="5" id="KW-0949">S-adenosyl-L-methionine</keyword>
<dbReference type="EC" id="2.1.1.72" evidence="2"/>